<organism evidence="1 2">
    <name type="scientific">Desulfosarcina alkanivorans</name>
    <dbReference type="NCBI Taxonomy" id="571177"/>
    <lineage>
        <taxon>Bacteria</taxon>
        <taxon>Pseudomonadati</taxon>
        <taxon>Thermodesulfobacteriota</taxon>
        <taxon>Desulfobacteria</taxon>
        <taxon>Desulfobacterales</taxon>
        <taxon>Desulfosarcinaceae</taxon>
        <taxon>Desulfosarcina</taxon>
    </lineage>
</organism>
<dbReference type="Proteomes" id="UP000427906">
    <property type="component" value="Chromosome"/>
</dbReference>
<dbReference type="EMBL" id="AP021874">
    <property type="protein sequence ID" value="BBO72076.1"/>
    <property type="molecule type" value="Genomic_DNA"/>
</dbReference>
<reference evidence="1 2" key="1">
    <citation type="submission" date="2019-11" db="EMBL/GenBank/DDBJ databases">
        <title>Comparative genomics of hydrocarbon-degrading Desulfosarcina strains.</title>
        <authorList>
            <person name="Watanabe M."/>
            <person name="Kojima H."/>
            <person name="Fukui M."/>
        </authorList>
    </citation>
    <scope>NUCLEOTIDE SEQUENCE [LARGE SCALE GENOMIC DNA]</scope>
    <source>
        <strain evidence="1 2">PL12</strain>
    </source>
</reference>
<protein>
    <submittedName>
        <fullName evidence="1">Uncharacterized protein</fullName>
    </submittedName>
</protein>
<dbReference type="AlphaFoldDB" id="A0A5K7YS10"/>
<sequence>MVYYDRVKTEEEIARAVETTTRNLDHLLRSRDNIERQEDMVLAERGRLVENRAKVGTLTEEEIIIGRICGTLEDLPEETLPSLRKLDSDIADCDRALAYLQKQKQPILEEIPKAAAEKENWQGDLEYVVARRQFIKRVACGTVTTEARNRFKAAAGAVGKEHAAYEILSEIA</sequence>
<dbReference type="KEGG" id="dalk:DSCA_60060"/>
<name>A0A5K7YS10_9BACT</name>
<proteinExistence type="predicted"/>
<accession>A0A5K7YS10</accession>
<evidence type="ECO:0000313" key="2">
    <source>
        <dbReference type="Proteomes" id="UP000427906"/>
    </source>
</evidence>
<gene>
    <name evidence="1" type="ORF">DSCA_60060</name>
</gene>
<dbReference type="RefSeq" id="WP_155319832.1">
    <property type="nucleotide sequence ID" value="NZ_AP021874.1"/>
</dbReference>
<evidence type="ECO:0000313" key="1">
    <source>
        <dbReference type="EMBL" id="BBO72076.1"/>
    </source>
</evidence>
<keyword evidence="2" id="KW-1185">Reference proteome</keyword>